<dbReference type="Proteomes" id="UP000217768">
    <property type="component" value="Unassembled WGS sequence"/>
</dbReference>
<organism evidence="1 2">
    <name type="scientific">Mycobacterium avium</name>
    <dbReference type="NCBI Taxonomy" id="1764"/>
    <lineage>
        <taxon>Bacteria</taxon>
        <taxon>Bacillati</taxon>
        <taxon>Actinomycetota</taxon>
        <taxon>Actinomycetes</taxon>
        <taxon>Mycobacteriales</taxon>
        <taxon>Mycobacteriaceae</taxon>
        <taxon>Mycobacterium</taxon>
        <taxon>Mycobacterium avium complex (MAC)</taxon>
    </lineage>
</organism>
<accession>A0A2A2ZBS3</accession>
<dbReference type="RefSeq" id="WP_095795199.1">
    <property type="nucleotide sequence ID" value="NZ_NSFD01000055.1"/>
</dbReference>
<sequence>MTTPETIDRTSERFVIDYGDPEHSPARMVDVDELTERLARDIEAHHYGYADSDAATVYRYVPGSPPGLELLTLTCVQREEFDEDDWAYPAWELTGPDGTSWAVVGVRIDGRA</sequence>
<gene>
    <name evidence="1" type="ORF">CKJ66_26485</name>
</gene>
<comment type="caution">
    <text evidence="1">The sequence shown here is derived from an EMBL/GenBank/DDBJ whole genome shotgun (WGS) entry which is preliminary data.</text>
</comment>
<evidence type="ECO:0000313" key="2">
    <source>
        <dbReference type="Proteomes" id="UP000217768"/>
    </source>
</evidence>
<proteinExistence type="predicted"/>
<protein>
    <submittedName>
        <fullName evidence="1">Uncharacterized protein</fullName>
    </submittedName>
</protein>
<name>A0A2A2ZBS3_MYCAV</name>
<reference evidence="1 2" key="1">
    <citation type="submission" date="2017-08" db="EMBL/GenBank/DDBJ databases">
        <title>Phylogenetic analysis of Mycobacterium avium complex whole genomes.</title>
        <authorList>
            <person name="Caverly L.J."/>
            <person name="Spilker T."/>
            <person name="Lipuma J."/>
        </authorList>
    </citation>
    <scope>NUCLEOTIDE SEQUENCE [LARGE SCALE GENOMIC DNA]</scope>
    <source>
        <strain evidence="1 2">FLAC0165</strain>
    </source>
</reference>
<dbReference type="AlphaFoldDB" id="A0A2A2ZBS3"/>
<evidence type="ECO:0000313" key="1">
    <source>
        <dbReference type="EMBL" id="PBA23805.1"/>
    </source>
</evidence>
<dbReference type="EMBL" id="NSFD01000055">
    <property type="protein sequence ID" value="PBA23805.1"/>
    <property type="molecule type" value="Genomic_DNA"/>
</dbReference>